<dbReference type="eggNOG" id="COG1780">
    <property type="taxonomic scope" value="Bacteria"/>
</dbReference>
<dbReference type="Proteomes" id="UP000008558">
    <property type="component" value="Chromosome"/>
</dbReference>
<dbReference type="NCBIfam" id="TIGR00333">
    <property type="entry name" value="nrdI"/>
    <property type="match status" value="1"/>
</dbReference>
<dbReference type="SUPFAM" id="SSF52218">
    <property type="entry name" value="Flavoproteins"/>
    <property type="match status" value="1"/>
</dbReference>
<dbReference type="InterPro" id="IPR029039">
    <property type="entry name" value="Flavoprotein-like_sf"/>
</dbReference>
<dbReference type="Pfam" id="PF07972">
    <property type="entry name" value="Flavodoxin_NdrI"/>
    <property type="match status" value="1"/>
</dbReference>
<proteinExistence type="predicted"/>
<dbReference type="PANTHER" id="PTHR37297:SF1">
    <property type="entry name" value="PROTEIN NRDI"/>
    <property type="match status" value="1"/>
</dbReference>
<accession>A9NHQ6</accession>
<dbReference type="PANTHER" id="PTHR37297">
    <property type="entry name" value="PROTEIN NRDI"/>
    <property type="match status" value="1"/>
</dbReference>
<reference evidence="1 2" key="1">
    <citation type="journal article" date="2011" name="J. Bacteriol.">
        <title>Complete genome and proteome of Acholeplasma laidlawii.</title>
        <authorList>
            <person name="Lazarev V.N."/>
            <person name="Levitskii S.A."/>
            <person name="Basovskii Y.I."/>
            <person name="Chukin M.M."/>
            <person name="Akopian T.A."/>
            <person name="Vereshchagin V.V."/>
            <person name="Kostrjukova E.S."/>
            <person name="Kovaleva G.Y."/>
            <person name="Kazanov M.D."/>
            <person name="Malko D.B."/>
            <person name="Vitreschak A.G."/>
            <person name="Sernova N.V."/>
            <person name="Gelfand M.S."/>
            <person name="Demina I.A."/>
            <person name="Serebryakova M.V."/>
            <person name="Galyamina M.A."/>
            <person name="Vtyurin N.N."/>
            <person name="Rogov S.I."/>
            <person name="Alexeev D.G."/>
            <person name="Ladygina V.G."/>
            <person name="Govorun V.M."/>
        </authorList>
    </citation>
    <scope>NUCLEOTIDE SEQUENCE [LARGE SCALE GENOMIC DNA]</scope>
    <source>
        <strain evidence="1 2">PG-8A</strain>
    </source>
</reference>
<dbReference type="Gene3D" id="3.40.50.360">
    <property type="match status" value="1"/>
</dbReference>
<dbReference type="HOGENOM" id="CLU_114845_3_0_14"/>
<dbReference type="STRING" id="441768.ACL_1291"/>
<gene>
    <name evidence="1" type="primary">nrdI</name>
    <name evidence="1" type="ordered locus">ACL_1291</name>
</gene>
<sequence>MTIIFDSLTGQTKRFATSLGFDAIHIKLYEGEPKDNLFLVTRSINFGQIPETTKNFLDSYKDHVVGVAVSGNKNWGENYGKAGDKIEAQYKIPLILKFEGSGFKSDKETVKNWLLRQQEGKRSK</sequence>
<evidence type="ECO:0000313" key="2">
    <source>
        <dbReference type="Proteomes" id="UP000008558"/>
    </source>
</evidence>
<protein>
    <submittedName>
        <fullName evidence="1">Protein involved in ribonucleotide reduction</fullName>
    </submittedName>
</protein>
<name>A9NHQ6_ACHLI</name>
<dbReference type="InterPro" id="IPR004465">
    <property type="entry name" value="RNR_NrdI"/>
</dbReference>
<keyword evidence="2" id="KW-1185">Reference proteome</keyword>
<dbReference type="AlphaFoldDB" id="A9NHQ6"/>
<dbReference type="RefSeq" id="WP_012243217.1">
    <property type="nucleotide sequence ID" value="NC_010163.1"/>
</dbReference>
<dbReference type="KEGG" id="acl:ACL_1291"/>
<dbReference type="EMBL" id="CP000896">
    <property type="protein sequence ID" value="ABX81886.1"/>
    <property type="molecule type" value="Genomic_DNA"/>
</dbReference>
<dbReference type="GO" id="GO:0010181">
    <property type="term" value="F:FMN binding"/>
    <property type="evidence" value="ECO:0007669"/>
    <property type="project" value="InterPro"/>
</dbReference>
<organism evidence="1 2">
    <name type="scientific">Acholeplasma laidlawii (strain PG-8A)</name>
    <dbReference type="NCBI Taxonomy" id="441768"/>
    <lineage>
        <taxon>Bacteria</taxon>
        <taxon>Bacillati</taxon>
        <taxon>Mycoplasmatota</taxon>
        <taxon>Mollicutes</taxon>
        <taxon>Acholeplasmatales</taxon>
        <taxon>Acholeplasmataceae</taxon>
        <taxon>Acholeplasma</taxon>
    </lineage>
</organism>
<dbReference type="GeneID" id="92877460"/>
<evidence type="ECO:0000313" key="1">
    <source>
        <dbReference type="EMBL" id="ABX81886.1"/>
    </source>
</evidence>